<dbReference type="RefSeq" id="WP_228983541.1">
    <property type="nucleotide sequence ID" value="NZ_CAJQYY010000040.1"/>
</dbReference>
<accession>A0ABM8UAJ4</accession>
<protein>
    <submittedName>
        <fullName evidence="2">Uncharacterized protein</fullName>
    </submittedName>
</protein>
<keyword evidence="1" id="KW-1133">Transmembrane helix</keyword>
<evidence type="ECO:0000313" key="3">
    <source>
        <dbReference type="Proteomes" id="UP000789752"/>
    </source>
</evidence>
<evidence type="ECO:0000313" key="2">
    <source>
        <dbReference type="EMBL" id="CAG4923332.1"/>
    </source>
</evidence>
<gene>
    <name evidence="2" type="ORF">R54767_04985</name>
</gene>
<keyword evidence="1" id="KW-0812">Transmembrane</keyword>
<comment type="caution">
    <text evidence="2">The sequence shown here is derived from an EMBL/GenBank/DDBJ whole genome shotgun (WGS) entry which is preliminary data.</text>
</comment>
<keyword evidence="1" id="KW-0472">Membrane</keyword>
<proteinExistence type="predicted"/>
<dbReference type="EMBL" id="CAJQYY010000040">
    <property type="protein sequence ID" value="CAG4923332.1"/>
    <property type="molecule type" value="Genomic_DNA"/>
</dbReference>
<dbReference type="Proteomes" id="UP000789752">
    <property type="component" value="Unassembled WGS sequence"/>
</dbReference>
<keyword evidence="3" id="KW-1185">Reference proteome</keyword>
<reference evidence="2 3" key="1">
    <citation type="submission" date="2021-04" db="EMBL/GenBank/DDBJ databases">
        <authorList>
            <person name="Vanwijnsberghe S."/>
        </authorList>
    </citation>
    <scope>NUCLEOTIDE SEQUENCE [LARGE SCALE GENOMIC DNA]</scope>
    <source>
        <strain evidence="2 3">LMG 32171</strain>
    </source>
</reference>
<evidence type="ECO:0000256" key="1">
    <source>
        <dbReference type="SAM" id="Phobius"/>
    </source>
</evidence>
<name>A0ABM8UAJ4_9BURK</name>
<sequence length="79" mass="8554">MKTHRGSMPVAFFGIAVGSLALVDAWRVAAKLWPVPGAVVDLLTFAALATWLAILLTYAHKWLRHRTAACGRVAGRRNG</sequence>
<organism evidence="2 3">
    <name type="scientific">Paraburkholderia gardini</name>
    <dbReference type="NCBI Taxonomy" id="2823469"/>
    <lineage>
        <taxon>Bacteria</taxon>
        <taxon>Pseudomonadati</taxon>
        <taxon>Pseudomonadota</taxon>
        <taxon>Betaproteobacteria</taxon>
        <taxon>Burkholderiales</taxon>
        <taxon>Burkholderiaceae</taxon>
        <taxon>Paraburkholderia</taxon>
    </lineage>
</organism>
<feature type="transmembrane region" description="Helical" evidence="1">
    <location>
        <begin position="35"/>
        <end position="58"/>
    </location>
</feature>